<evidence type="ECO:0000256" key="1">
    <source>
        <dbReference type="SAM" id="Phobius"/>
    </source>
</evidence>
<comment type="caution">
    <text evidence="2">The sequence shown here is derived from an EMBL/GenBank/DDBJ whole genome shotgun (WGS) entry which is preliminary data.</text>
</comment>
<protein>
    <submittedName>
        <fullName evidence="2">DUF4199 domain-containing protein</fullName>
    </submittedName>
</protein>
<dbReference type="InterPro" id="IPR025250">
    <property type="entry name" value="DUF4199"/>
</dbReference>
<accession>A0ABV9T337</accession>
<dbReference type="Proteomes" id="UP001595818">
    <property type="component" value="Unassembled WGS sequence"/>
</dbReference>
<evidence type="ECO:0000313" key="3">
    <source>
        <dbReference type="Proteomes" id="UP001595818"/>
    </source>
</evidence>
<keyword evidence="1" id="KW-1133">Transmembrane helix</keyword>
<reference evidence="3" key="1">
    <citation type="journal article" date="2019" name="Int. J. Syst. Evol. Microbiol.">
        <title>The Global Catalogue of Microorganisms (GCM) 10K type strain sequencing project: providing services to taxonomists for standard genome sequencing and annotation.</title>
        <authorList>
            <consortium name="The Broad Institute Genomics Platform"/>
            <consortium name="The Broad Institute Genome Sequencing Center for Infectious Disease"/>
            <person name="Wu L."/>
            <person name="Ma J."/>
        </authorList>
    </citation>
    <scope>NUCLEOTIDE SEQUENCE [LARGE SCALE GENOMIC DNA]</scope>
    <source>
        <strain evidence="3">CGMCC 4.7466</strain>
    </source>
</reference>
<organism evidence="2 3">
    <name type="scientific">Negadavirga shengliensis</name>
    <dbReference type="NCBI Taxonomy" id="1389218"/>
    <lineage>
        <taxon>Bacteria</taxon>
        <taxon>Pseudomonadati</taxon>
        <taxon>Bacteroidota</taxon>
        <taxon>Cytophagia</taxon>
        <taxon>Cytophagales</taxon>
        <taxon>Cyclobacteriaceae</taxon>
        <taxon>Negadavirga</taxon>
    </lineage>
</organism>
<gene>
    <name evidence="2" type="ORF">ACFPFU_14560</name>
</gene>
<dbReference type="RefSeq" id="WP_377065499.1">
    <property type="nucleotide sequence ID" value="NZ_JBHSJJ010000008.1"/>
</dbReference>
<name>A0ABV9T337_9BACT</name>
<proteinExistence type="predicted"/>
<keyword evidence="1" id="KW-0812">Transmembrane</keyword>
<sequence length="181" mass="20272">MENTTSPVQASVKSGMIIGLLMLIINFVIYFIDYSLLVAAWYNIFVLILFFALIIYFGRQYRKEIGGYMTFSTAFQFSFVTLIISGLIATIGSVLLYSVIDPGLPEILVERQLEGMLSMLDKFGAGDSISADQLDEMRSEMSRSYTVMGQIKAFGFALIIYAIMSLILGAILKKRDKSLDY</sequence>
<keyword evidence="1" id="KW-0472">Membrane</keyword>
<keyword evidence="3" id="KW-1185">Reference proteome</keyword>
<dbReference type="EMBL" id="JBHSJJ010000008">
    <property type="protein sequence ID" value="MFC4872916.1"/>
    <property type="molecule type" value="Genomic_DNA"/>
</dbReference>
<feature type="transmembrane region" description="Helical" evidence="1">
    <location>
        <begin position="38"/>
        <end position="58"/>
    </location>
</feature>
<feature type="transmembrane region" description="Helical" evidence="1">
    <location>
        <begin position="12"/>
        <end position="32"/>
    </location>
</feature>
<evidence type="ECO:0000313" key="2">
    <source>
        <dbReference type="EMBL" id="MFC4872916.1"/>
    </source>
</evidence>
<dbReference type="Pfam" id="PF13858">
    <property type="entry name" value="DUF4199"/>
    <property type="match status" value="1"/>
</dbReference>
<feature type="transmembrane region" description="Helical" evidence="1">
    <location>
        <begin position="151"/>
        <end position="172"/>
    </location>
</feature>
<feature type="transmembrane region" description="Helical" evidence="1">
    <location>
        <begin position="79"/>
        <end position="100"/>
    </location>
</feature>